<comment type="cofactor">
    <cofactor evidence="1">
        <name>heme b</name>
        <dbReference type="ChEBI" id="CHEBI:60344"/>
    </cofactor>
</comment>
<dbReference type="OrthoDB" id="3251355at2"/>
<keyword evidence="2 9" id="KW-0575">Peroxidase</keyword>
<evidence type="ECO:0000256" key="2">
    <source>
        <dbReference type="ARBA" id="ARBA00022559"/>
    </source>
</evidence>
<sequence>MTYQPAITAQGTSDHLYLEFDLANTTNHDQVRKLLARVANPPTTMGVNIVIGVRPSLWQELAPAAHVPHNVHDFAEPMVAADGYEMAATQHDVWVWIAGPHRSHVFQAGKEIITLWSPAMTLASETDGWVYQNNRDLTGFEDGTENPGALEAPGIVAIPDGEPGAGSSVLLYQLWQHLATQWDDLSEKEQEDIIGRTKDDSEELDDDVKPDSAHAARTVVEVEGEELSIFRHNTAYGGLQHHGTVFVGFSFDQWRTEEMLRRMLGLDGGPRDALTYFSEAVTGAWYVCPSVEALLEFLPDEEEDD</sequence>
<keyword evidence="4 9" id="KW-0560">Oxidoreductase</keyword>
<dbReference type="EC" id="1.11.1.-" evidence="9"/>
<keyword evidence="3" id="KW-0479">Metal-binding</keyword>
<dbReference type="Pfam" id="PF04261">
    <property type="entry name" value="Dyp_perox_N"/>
    <property type="match status" value="1"/>
</dbReference>
<dbReference type="PROSITE" id="PS51404">
    <property type="entry name" value="DYP_PEROXIDASE"/>
    <property type="match status" value="1"/>
</dbReference>
<dbReference type="SUPFAM" id="SSF54909">
    <property type="entry name" value="Dimeric alpha+beta barrel"/>
    <property type="match status" value="1"/>
</dbReference>
<comment type="similarity">
    <text evidence="6">Belongs to the DyP-type peroxidase family.</text>
</comment>
<dbReference type="PANTHER" id="PTHR30521:SF0">
    <property type="entry name" value="DYP-TYPE PEROXIDASE FAMILY PROTEIN"/>
    <property type="match status" value="1"/>
</dbReference>
<evidence type="ECO:0000256" key="3">
    <source>
        <dbReference type="ARBA" id="ARBA00022723"/>
    </source>
</evidence>
<feature type="domain" description="Dyp-type peroxidase C-terminal" evidence="8">
    <location>
        <begin position="134"/>
        <end position="292"/>
    </location>
</feature>
<dbReference type="GO" id="GO:0020037">
    <property type="term" value="F:heme binding"/>
    <property type="evidence" value="ECO:0007669"/>
    <property type="project" value="InterPro"/>
</dbReference>
<dbReference type="GO" id="GO:0004601">
    <property type="term" value="F:peroxidase activity"/>
    <property type="evidence" value="ECO:0007669"/>
    <property type="project" value="UniProtKB-KW"/>
</dbReference>
<dbReference type="EMBL" id="CP033896">
    <property type="protein sequence ID" value="AZA14370.1"/>
    <property type="molecule type" value="Genomic_DNA"/>
</dbReference>
<dbReference type="InterPro" id="IPR048328">
    <property type="entry name" value="Dyp_perox_C"/>
</dbReference>
<dbReference type="InterPro" id="IPR006314">
    <property type="entry name" value="Dyp_peroxidase"/>
</dbReference>
<evidence type="ECO:0000256" key="1">
    <source>
        <dbReference type="ARBA" id="ARBA00001970"/>
    </source>
</evidence>
<dbReference type="Pfam" id="PF20628">
    <property type="entry name" value="Dyp_perox_C"/>
    <property type="match status" value="1"/>
</dbReference>
<evidence type="ECO:0000313" key="10">
    <source>
        <dbReference type="Proteomes" id="UP000269019"/>
    </source>
</evidence>
<dbReference type="GO" id="GO:0005829">
    <property type="term" value="C:cytosol"/>
    <property type="evidence" value="ECO:0007669"/>
    <property type="project" value="TreeGrafter"/>
</dbReference>
<name>A0A3G6JCH6_9CORY</name>
<dbReference type="NCBIfam" id="TIGR01413">
    <property type="entry name" value="Dyp_perox_fam"/>
    <property type="match status" value="1"/>
</dbReference>
<accession>A0A3G6JCH6</accession>
<dbReference type="KEGG" id="ccho:CCHOA_09935"/>
<evidence type="ECO:0000256" key="5">
    <source>
        <dbReference type="ARBA" id="ARBA00023004"/>
    </source>
</evidence>
<evidence type="ECO:0000259" key="7">
    <source>
        <dbReference type="Pfam" id="PF04261"/>
    </source>
</evidence>
<dbReference type="PANTHER" id="PTHR30521">
    <property type="entry name" value="DEFERROCHELATASE/PEROXIDASE"/>
    <property type="match status" value="1"/>
</dbReference>
<dbReference type="AlphaFoldDB" id="A0A3G6JCH6"/>
<dbReference type="InterPro" id="IPR048327">
    <property type="entry name" value="Dyp_perox_N"/>
</dbReference>
<dbReference type="InterPro" id="IPR011008">
    <property type="entry name" value="Dimeric_a/b-barrel"/>
</dbReference>
<evidence type="ECO:0000256" key="6">
    <source>
        <dbReference type="ARBA" id="ARBA00025737"/>
    </source>
</evidence>
<proteinExistence type="inferred from homology"/>
<gene>
    <name evidence="9" type="primary">yfeX</name>
    <name evidence="9" type="ORF">CCHOA_09935</name>
</gene>
<protein>
    <submittedName>
        <fullName evidence="9">Putative deferrochelatase/peroxidase YfeX</fullName>
        <ecNumber evidence="9">1.11.1.-</ecNumber>
    </submittedName>
</protein>
<evidence type="ECO:0000259" key="8">
    <source>
        <dbReference type="Pfam" id="PF20628"/>
    </source>
</evidence>
<keyword evidence="5" id="KW-0408">Iron</keyword>
<evidence type="ECO:0000256" key="4">
    <source>
        <dbReference type="ARBA" id="ARBA00023002"/>
    </source>
</evidence>
<dbReference type="RefSeq" id="WP_123929637.1">
    <property type="nucleotide sequence ID" value="NZ_CP033896.1"/>
</dbReference>
<keyword evidence="10" id="KW-1185">Reference proteome</keyword>
<organism evidence="9 10">
    <name type="scientific">Corynebacterium choanae</name>
    <dbReference type="NCBI Taxonomy" id="1862358"/>
    <lineage>
        <taxon>Bacteria</taxon>
        <taxon>Bacillati</taxon>
        <taxon>Actinomycetota</taxon>
        <taxon>Actinomycetes</taxon>
        <taxon>Mycobacteriales</taxon>
        <taxon>Corynebacteriaceae</taxon>
        <taxon>Corynebacterium</taxon>
    </lineage>
</organism>
<dbReference type="Proteomes" id="UP000269019">
    <property type="component" value="Chromosome"/>
</dbReference>
<reference evidence="9 10" key="1">
    <citation type="submission" date="2018-11" db="EMBL/GenBank/DDBJ databases">
        <authorList>
            <person name="Kleinhagauer T."/>
            <person name="Glaeser S.P."/>
            <person name="Spergser J."/>
            <person name="Ruckert C."/>
            <person name="Kaempfer P."/>
            <person name="Busse H.-J."/>
        </authorList>
    </citation>
    <scope>NUCLEOTIDE SEQUENCE [LARGE SCALE GENOMIC DNA]</scope>
    <source>
        <strain evidence="9 10">200CH</strain>
    </source>
</reference>
<feature type="domain" description="Dyp-type peroxidase N-terminal" evidence="7">
    <location>
        <begin position="4"/>
        <end position="129"/>
    </location>
</feature>
<evidence type="ECO:0000313" key="9">
    <source>
        <dbReference type="EMBL" id="AZA14370.1"/>
    </source>
</evidence>
<dbReference type="GO" id="GO:0046872">
    <property type="term" value="F:metal ion binding"/>
    <property type="evidence" value="ECO:0007669"/>
    <property type="project" value="UniProtKB-KW"/>
</dbReference>